<feature type="compositionally biased region" description="Gly residues" evidence="1">
    <location>
        <begin position="243"/>
        <end position="257"/>
    </location>
</feature>
<evidence type="ECO:0000256" key="2">
    <source>
        <dbReference type="SAM" id="Phobius"/>
    </source>
</evidence>
<sequence>MATSTTARGTRLPPEQIGYLVAGPGRAAETALARLLDADLVRVSRDGLVSAVHQTELGASTAVETFILVNLRKAVRFDAVVRNAAKSAEMRTLHQQLRARGLTRDPRPRLAAWWVFLAIGAVLSLAAFLEPWTLFGAAGFLGVAYWTYGAKPLTRAGRAALKDVTASDRVLAVALEGFRGRIGNQSAGELFGLPQSVVKMLPRKRKRKAGNRGATSAAGCGSGCGSSGCGGSSCSSGSSSSCSGGGSSCGGGGGGGD</sequence>
<protein>
    <submittedName>
        <fullName evidence="3">TIGR04222 domain-containing protein</fullName>
    </submittedName>
</protein>
<proteinExistence type="predicted"/>
<keyword evidence="2" id="KW-0472">Membrane</keyword>
<feature type="region of interest" description="Disordered" evidence="1">
    <location>
        <begin position="204"/>
        <end position="257"/>
    </location>
</feature>
<feature type="compositionally biased region" description="Gly residues" evidence="1">
    <location>
        <begin position="220"/>
        <end position="231"/>
    </location>
</feature>
<keyword evidence="4" id="KW-1185">Reference proteome</keyword>
<feature type="transmembrane region" description="Helical" evidence="2">
    <location>
        <begin position="132"/>
        <end position="148"/>
    </location>
</feature>
<dbReference type="AlphaFoldDB" id="A0A1W2FS95"/>
<dbReference type="STRING" id="40571.SAMN05660733_07876"/>
<dbReference type="InterPro" id="IPR026467">
    <property type="entry name" value="Ser/Gly_Cys_C_dom"/>
</dbReference>
<keyword evidence="2" id="KW-1133">Transmembrane helix</keyword>
<reference evidence="4" key="1">
    <citation type="submission" date="2017-04" db="EMBL/GenBank/DDBJ databases">
        <authorList>
            <person name="Varghese N."/>
            <person name="Submissions S."/>
        </authorList>
    </citation>
    <scope>NUCLEOTIDE SEQUENCE [LARGE SCALE GENOMIC DNA]</scope>
    <source>
        <strain evidence="4">DSM 44073</strain>
    </source>
</reference>
<dbReference type="Proteomes" id="UP000192840">
    <property type="component" value="Unassembled WGS sequence"/>
</dbReference>
<name>A0A1W2FS95_9PSEU</name>
<evidence type="ECO:0000256" key="1">
    <source>
        <dbReference type="SAM" id="MobiDB-lite"/>
    </source>
</evidence>
<feature type="transmembrane region" description="Helical" evidence="2">
    <location>
        <begin position="110"/>
        <end position="126"/>
    </location>
</feature>
<evidence type="ECO:0000313" key="4">
    <source>
        <dbReference type="Proteomes" id="UP000192840"/>
    </source>
</evidence>
<dbReference type="OrthoDB" id="3693637at2"/>
<evidence type="ECO:0000313" key="3">
    <source>
        <dbReference type="EMBL" id="SMD24795.1"/>
    </source>
</evidence>
<gene>
    <name evidence="3" type="ORF">SAMN05660733_07876</name>
</gene>
<dbReference type="NCBIfam" id="TIGR04222">
    <property type="entry name" value="near_uncomplex"/>
    <property type="match status" value="1"/>
</dbReference>
<dbReference type="EMBL" id="FWYC01000023">
    <property type="protein sequence ID" value="SMD24795.1"/>
    <property type="molecule type" value="Genomic_DNA"/>
</dbReference>
<organism evidence="3 4">
    <name type="scientific">Lentzea albidocapillata</name>
    <dbReference type="NCBI Taxonomy" id="40571"/>
    <lineage>
        <taxon>Bacteria</taxon>
        <taxon>Bacillati</taxon>
        <taxon>Actinomycetota</taxon>
        <taxon>Actinomycetes</taxon>
        <taxon>Pseudonocardiales</taxon>
        <taxon>Pseudonocardiaceae</taxon>
        <taxon>Lentzea</taxon>
    </lineage>
</organism>
<dbReference type="eggNOG" id="ENOG5032AD1">
    <property type="taxonomic scope" value="Bacteria"/>
</dbReference>
<feature type="compositionally biased region" description="Low complexity" evidence="1">
    <location>
        <begin position="232"/>
        <end position="242"/>
    </location>
</feature>
<keyword evidence="2" id="KW-0812">Transmembrane</keyword>
<accession>A0A1W2FS95</accession>